<evidence type="ECO:0000256" key="5">
    <source>
        <dbReference type="ARBA" id="ARBA00022598"/>
    </source>
</evidence>
<dbReference type="GO" id="GO:0005524">
    <property type="term" value="F:ATP binding"/>
    <property type="evidence" value="ECO:0007669"/>
    <property type="project" value="UniProtKB-UniRule"/>
</dbReference>
<feature type="binding site" evidence="13">
    <location>
        <position position="252"/>
    </location>
    <ligand>
        <name>Zn(2+)</name>
        <dbReference type="ChEBI" id="CHEBI:29105"/>
    </ligand>
</feature>
<dbReference type="Pfam" id="PF09190">
    <property type="entry name" value="DALR_2"/>
    <property type="match status" value="1"/>
</dbReference>
<evidence type="ECO:0000256" key="6">
    <source>
        <dbReference type="ARBA" id="ARBA00022723"/>
    </source>
</evidence>
<dbReference type="SUPFAM" id="SSF52374">
    <property type="entry name" value="Nucleotidylyl transferase"/>
    <property type="match status" value="1"/>
</dbReference>
<evidence type="ECO:0000313" key="16">
    <source>
        <dbReference type="Proteomes" id="UP001224674"/>
    </source>
</evidence>
<dbReference type="Gene3D" id="1.20.120.1910">
    <property type="entry name" value="Cysteine-tRNA ligase, C-terminal anti-codon recognition domain"/>
    <property type="match status" value="1"/>
</dbReference>
<keyword evidence="16" id="KW-1185">Reference proteome</keyword>
<dbReference type="InterPro" id="IPR032678">
    <property type="entry name" value="tRNA-synt_1_cat_dom"/>
</dbReference>
<dbReference type="FunFam" id="3.40.50.620:FF:000068">
    <property type="entry name" value="Cysteine--tRNA ligase"/>
    <property type="match status" value="1"/>
</dbReference>
<evidence type="ECO:0000256" key="9">
    <source>
        <dbReference type="ARBA" id="ARBA00022840"/>
    </source>
</evidence>
<sequence>MAQRFYDSKTAQIRDFEPLVPGKVSLYYCGATVQGKPHVGHIRSAIVFDILIRWMEYSGFDVISVRNVTDIDDKILDRSAASYGEDFQPDSLYPSEDPWYVLAYRFERAFHEAYTSVGVRPVSYEPRATGHIPEMIVLIERLIEAGHAYPALDGSADVYFEVASWAEYGSLTRQSIDQMQDAADADPRGKKDPRDFALWKAADPKDPETAGWNSPWGRGRPGWHLECSAMSTKYLGAQFDIHGGGLDLRFPHHENELAQSTAAGDGFARYWLHNGLVTINGEKMSKSIGNIVTPEQMLASARPTAVRYFLGQAHYRSQLDYQDSSLQEAQAAVERIESFQARATRTVEATGERQVTPEFRAAMEDDLNVPQALAALHATVRAGNIALDTGDSVAAAQALDQVNTMVSVLGLDDVPENDDVAGNNQVLDAVIQAQLDARAQARADKDWATADTIRDTLAAAGITIEDTPSGAEWHLAERTSRP</sequence>
<comment type="cofactor">
    <cofactor evidence="13">
        <name>Zn(2+)</name>
        <dbReference type="ChEBI" id="CHEBI:29105"/>
    </cofactor>
    <text evidence="13">Binds 1 zinc ion per subunit.</text>
</comment>
<evidence type="ECO:0000256" key="3">
    <source>
        <dbReference type="ARBA" id="ARBA00011245"/>
    </source>
</evidence>
<gene>
    <name evidence="13 15" type="primary">cysS</name>
    <name evidence="15" type="ORF">QDX21_06805</name>
</gene>
<keyword evidence="7 13" id="KW-0547">Nucleotide-binding</keyword>
<dbReference type="GO" id="GO:0004817">
    <property type="term" value="F:cysteine-tRNA ligase activity"/>
    <property type="evidence" value="ECO:0007669"/>
    <property type="project" value="UniProtKB-UniRule"/>
</dbReference>
<keyword evidence="11 13" id="KW-0030">Aminoacyl-tRNA synthetase</keyword>
<dbReference type="InterPro" id="IPR056411">
    <property type="entry name" value="CysS_C"/>
</dbReference>
<dbReference type="InterPro" id="IPR015803">
    <property type="entry name" value="Cys-tRNA-ligase"/>
</dbReference>
<keyword evidence="4 13" id="KW-0963">Cytoplasm</keyword>
<feature type="short sequence motif" description="'KMSKS' region" evidence="13">
    <location>
        <begin position="283"/>
        <end position="287"/>
    </location>
</feature>
<keyword evidence="6 13" id="KW-0479">Metal-binding</keyword>
<evidence type="ECO:0000313" key="15">
    <source>
        <dbReference type="EMBL" id="WGH92052.1"/>
    </source>
</evidence>
<evidence type="ECO:0000256" key="2">
    <source>
        <dbReference type="ARBA" id="ARBA00005594"/>
    </source>
</evidence>
<dbReference type="InterPro" id="IPR009080">
    <property type="entry name" value="tRNAsynth_Ia_anticodon-bd"/>
</dbReference>
<dbReference type="CDD" id="cd00672">
    <property type="entry name" value="CysRS_core"/>
    <property type="match status" value="1"/>
</dbReference>
<evidence type="ECO:0000259" key="14">
    <source>
        <dbReference type="SMART" id="SM00840"/>
    </source>
</evidence>
<dbReference type="Pfam" id="PF01406">
    <property type="entry name" value="tRNA-synt_1e"/>
    <property type="match status" value="1"/>
</dbReference>
<evidence type="ECO:0000256" key="13">
    <source>
        <dbReference type="HAMAP-Rule" id="MF_00041"/>
    </source>
</evidence>
<dbReference type="AlphaFoldDB" id="A0AAJ6DBS4"/>
<comment type="similarity">
    <text evidence="2 13">Belongs to the class-I aminoacyl-tRNA synthetase family.</text>
</comment>
<keyword evidence="9 13" id="KW-0067">ATP-binding</keyword>
<evidence type="ECO:0000256" key="7">
    <source>
        <dbReference type="ARBA" id="ARBA00022741"/>
    </source>
</evidence>
<evidence type="ECO:0000256" key="12">
    <source>
        <dbReference type="ARBA" id="ARBA00047398"/>
    </source>
</evidence>
<evidence type="ECO:0000256" key="8">
    <source>
        <dbReference type="ARBA" id="ARBA00022833"/>
    </source>
</evidence>
<dbReference type="GO" id="GO:0006423">
    <property type="term" value="P:cysteinyl-tRNA aminoacylation"/>
    <property type="evidence" value="ECO:0007669"/>
    <property type="project" value="UniProtKB-UniRule"/>
</dbReference>
<dbReference type="PANTHER" id="PTHR10890:SF30">
    <property type="entry name" value="CYSTEINE--TRNA LIGASE"/>
    <property type="match status" value="1"/>
</dbReference>
<accession>A0AAJ6DBS4</accession>
<dbReference type="RefSeq" id="WP_279674314.1">
    <property type="nucleotide sequence ID" value="NZ_CP122566.1"/>
</dbReference>
<comment type="subcellular location">
    <subcellularLocation>
        <location evidence="1 13">Cytoplasm</location>
    </subcellularLocation>
</comment>
<evidence type="ECO:0000256" key="11">
    <source>
        <dbReference type="ARBA" id="ARBA00023146"/>
    </source>
</evidence>
<dbReference type="InterPro" id="IPR014729">
    <property type="entry name" value="Rossmann-like_a/b/a_fold"/>
</dbReference>
<keyword evidence="5 13" id="KW-0436">Ligase</keyword>
<feature type="binding site" evidence="13">
    <location>
        <position position="29"/>
    </location>
    <ligand>
        <name>Zn(2+)</name>
        <dbReference type="ChEBI" id="CHEBI:29105"/>
    </ligand>
</feature>
<keyword evidence="8 13" id="KW-0862">Zinc</keyword>
<feature type="domain" description="Cysteinyl-tRNA synthetase class Ia DALR" evidence="14">
    <location>
        <begin position="358"/>
        <end position="420"/>
    </location>
</feature>
<dbReference type="GO" id="GO:0005829">
    <property type="term" value="C:cytosol"/>
    <property type="evidence" value="ECO:0007669"/>
    <property type="project" value="TreeGrafter"/>
</dbReference>
<comment type="subunit">
    <text evidence="3 13">Monomer.</text>
</comment>
<reference evidence="15 16" key="1">
    <citation type="submission" date="2023-03" db="EMBL/GenBank/DDBJ databases">
        <title>Complete genome sequences of several Auritidibacter ignavus strains isolated from ear infections.</title>
        <authorList>
            <person name="Baehr T."/>
            <person name="Baumhoegger A.M."/>
        </authorList>
    </citation>
    <scope>NUCLEOTIDE SEQUENCE [LARGE SCALE GENOMIC DNA]</scope>
    <source>
        <strain evidence="15 16">BABAE-6</strain>
    </source>
</reference>
<keyword evidence="10 13" id="KW-0648">Protein biosynthesis</keyword>
<comment type="catalytic activity">
    <reaction evidence="12 13">
        <text>tRNA(Cys) + L-cysteine + ATP = L-cysteinyl-tRNA(Cys) + AMP + diphosphate</text>
        <dbReference type="Rhea" id="RHEA:17773"/>
        <dbReference type="Rhea" id="RHEA-COMP:9661"/>
        <dbReference type="Rhea" id="RHEA-COMP:9679"/>
        <dbReference type="ChEBI" id="CHEBI:30616"/>
        <dbReference type="ChEBI" id="CHEBI:33019"/>
        <dbReference type="ChEBI" id="CHEBI:35235"/>
        <dbReference type="ChEBI" id="CHEBI:78442"/>
        <dbReference type="ChEBI" id="CHEBI:78517"/>
        <dbReference type="ChEBI" id="CHEBI:456215"/>
        <dbReference type="EC" id="6.1.1.16"/>
    </reaction>
</comment>
<dbReference type="Proteomes" id="UP001224674">
    <property type="component" value="Chromosome"/>
</dbReference>
<proteinExistence type="inferred from homology"/>
<protein>
    <recommendedName>
        <fullName evidence="13">Cysteine--tRNA ligase</fullName>
        <ecNumber evidence="13">6.1.1.16</ecNumber>
    </recommendedName>
    <alternativeName>
        <fullName evidence="13">Cysteinyl-tRNA synthetase</fullName>
        <shortName evidence="13">CysRS</shortName>
    </alternativeName>
</protein>
<feature type="short sequence motif" description="'HIGH' region" evidence="13">
    <location>
        <begin position="31"/>
        <end position="41"/>
    </location>
</feature>
<dbReference type="Gene3D" id="3.40.50.620">
    <property type="entry name" value="HUPs"/>
    <property type="match status" value="1"/>
</dbReference>
<dbReference type="PRINTS" id="PR00983">
    <property type="entry name" value="TRNASYNTHCYS"/>
</dbReference>
<dbReference type="Pfam" id="PF23493">
    <property type="entry name" value="CysS_C"/>
    <property type="match status" value="1"/>
</dbReference>
<evidence type="ECO:0000256" key="1">
    <source>
        <dbReference type="ARBA" id="ARBA00004496"/>
    </source>
</evidence>
<feature type="binding site" evidence="13">
    <location>
        <position position="256"/>
    </location>
    <ligand>
        <name>Zn(2+)</name>
        <dbReference type="ChEBI" id="CHEBI:29105"/>
    </ligand>
</feature>
<dbReference type="NCBIfam" id="TIGR00435">
    <property type="entry name" value="cysS"/>
    <property type="match status" value="1"/>
</dbReference>
<dbReference type="InterPro" id="IPR024909">
    <property type="entry name" value="Cys-tRNA/MSH_ligase"/>
</dbReference>
<dbReference type="HAMAP" id="MF_00041">
    <property type="entry name" value="Cys_tRNA_synth"/>
    <property type="match status" value="1"/>
</dbReference>
<feature type="binding site" evidence="13">
    <location>
        <position position="227"/>
    </location>
    <ligand>
        <name>Zn(2+)</name>
        <dbReference type="ChEBI" id="CHEBI:29105"/>
    </ligand>
</feature>
<dbReference type="EMBL" id="CP122566">
    <property type="protein sequence ID" value="WGH92052.1"/>
    <property type="molecule type" value="Genomic_DNA"/>
</dbReference>
<feature type="binding site" evidence="13">
    <location>
        <position position="286"/>
    </location>
    <ligand>
        <name>ATP</name>
        <dbReference type="ChEBI" id="CHEBI:30616"/>
    </ligand>
</feature>
<evidence type="ECO:0000256" key="10">
    <source>
        <dbReference type="ARBA" id="ARBA00022917"/>
    </source>
</evidence>
<dbReference type="SUPFAM" id="SSF47323">
    <property type="entry name" value="Anticodon-binding domain of a subclass of class I aminoacyl-tRNA synthetases"/>
    <property type="match status" value="1"/>
</dbReference>
<evidence type="ECO:0000256" key="4">
    <source>
        <dbReference type="ARBA" id="ARBA00022490"/>
    </source>
</evidence>
<dbReference type="InterPro" id="IPR015273">
    <property type="entry name" value="Cys-tRNA-synt_Ia_DALR"/>
</dbReference>
<name>A0AAJ6DBS4_9MICC</name>
<dbReference type="GO" id="GO:0008270">
    <property type="term" value="F:zinc ion binding"/>
    <property type="evidence" value="ECO:0007669"/>
    <property type="project" value="UniProtKB-UniRule"/>
</dbReference>
<dbReference type="PANTHER" id="PTHR10890">
    <property type="entry name" value="CYSTEINYL-TRNA SYNTHETASE"/>
    <property type="match status" value="1"/>
</dbReference>
<dbReference type="SMART" id="SM00840">
    <property type="entry name" value="DALR_2"/>
    <property type="match status" value="1"/>
</dbReference>
<dbReference type="EC" id="6.1.1.16" evidence="13"/>
<organism evidence="15 16">
    <name type="scientific">Auritidibacter ignavus</name>
    <dbReference type="NCBI Taxonomy" id="678932"/>
    <lineage>
        <taxon>Bacteria</taxon>
        <taxon>Bacillati</taxon>
        <taxon>Actinomycetota</taxon>
        <taxon>Actinomycetes</taxon>
        <taxon>Micrococcales</taxon>
        <taxon>Micrococcaceae</taxon>
        <taxon>Auritidibacter</taxon>
    </lineage>
</organism>